<evidence type="ECO:0000313" key="4">
    <source>
        <dbReference type="Proteomes" id="UP000317909"/>
    </source>
</evidence>
<dbReference type="AlphaFoldDB" id="A0A517TX41"/>
<name>A0A517TX41_9BACT</name>
<dbReference type="RefSeq" id="WP_145432447.1">
    <property type="nucleotide sequence ID" value="NZ_CP036339.1"/>
</dbReference>
<feature type="transmembrane region" description="Helical" evidence="2">
    <location>
        <begin position="12"/>
        <end position="35"/>
    </location>
</feature>
<keyword evidence="2" id="KW-1133">Transmembrane helix</keyword>
<keyword evidence="2" id="KW-0812">Transmembrane</keyword>
<feature type="region of interest" description="Disordered" evidence="1">
    <location>
        <begin position="197"/>
        <end position="224"/>
    </location>
</feature>
<dbReference type="Pfam" id="PF13646">
    <property type="entry name" value="HEAT_2"/>
    <property type="match status" value="1"/>
</dbReference>
<accession>A0A517TX41</accession>
<evidence type="ECO:0000256" key="1">
    <source>
        <dbReference type="SAM" id="MobiDB-lite"/>
    </source>
</evidence>
<dbReference type="Proteomes" id="UP000317909">
    <property type="component" value="Chromosome"/>
</dbReference>
<keyword evidence="4" id="KW-1185">Reference proteome</keyword>
<evidence type="ECO:0000313" key="3">
    <source>
        <dbReference type="EMBL" id="QDT72932.1"/>
    </source>
</evidence>
<organism evidence="3 4">
    <name type="scientific">Lacipirellula limnantheis</name>
    <dbReference type="NCBI Taxonomy" id="2528024"/>
    <lineage>
        <taxon>Bacteria</taxon>
        <taxon>Pseudomonadati</taxon>
        <taxon>Planctomycetota</taxon>
        <taxon>Planctomycetia</taxon>
        <taxon>Pirellulales</taxon>
        <taxon>Lacipirellulaceae</taxon>
        <taxon>Lacipirellula</taxon>
    </lineage>
</organism>
<protein>
    <recommendedName>
        <fullName evidence="5">HEAT repeat protein</fullName>
    </recommendedName>
</protein>
<feature type="region of interest" description="Disordered" evidence="1">
    <location>
        <begin position="252"/>
        <end position="281"/>
    </location>
</feature>
<dbReference type="KEGG" id="llh:I41_21170"/>
<dbReference type="PROSITE" id="PS51257">
    <property type="entry name" value="PROKAR_LIPOPROTEIN"/>
    <property type="match status" value="1"/>
</dbReference>
<reference evidence="3 4" key="1">
    <citation type="submission" date="2019-02" db="EMBL/GenBank/DDBJ databases">
        <title>Deep-cultivation of Planctomycetes and their phenomic and genomic characterization uncovers novel biology.</title>
        <authorList>
            <person name="Wiegand S."/>
            <person name="Jogler M."/>
            <person name="Boedeker C."/>
            <person name="Pinto D."/>
            <person name="Vollmers J."/>
            <person name="Rivas-Marin E."/>
            <person name="Kohn T."/>
            <person name="Peeters S.H."/>
            <person name="Heuer A."/>
            <person name="Rast P."/>
            <person name="Oberbeckmann S."/>
            <person name="Bunk B."/>
            <person name="Jeske O."/>
            <person name="Meyerdierks A."/>
            <person name="Storesund J.E."/>
            <person name="Kallscheuer N."/>
            <person name="Luecker S."/>
            <person name="Lage O.M."/>
            <person name="Pohl T."/>
            <person name="Merkel B.J."/>
            <person name="Hornburger P."/>
            <person name="Mueller R.-W."/>
            <person name="Bruemmer F."/>
            <person name="Labrenz M."/>
            <person name="Spormann A.M."/>
            <person name="Op den Camp H."/>
            <person name="Overmann J."/>
            <person name="Amann R."/>
            <person name="Jetten M.S.M."/>
            <person name="Mascher T."/>
            <person name="Medema M.H."/>
            <person name="Devos D.P."/>
            <person name="Kaster A.-K."/>
            <person name="Ovreas L."/>
            <person name="Rohde M."/>
            <person name="Galperin M.Y."/>
            <person name="Jogler C."/>
        </authorList>
    </citation>
    <scope>NUCLEOTIDE SEQUENCE [LARGE SCALE GENOMIC DNA]</scope>
    <source>
        <strain evidence="3 4">I41</strain>
    </source>
</reference>
<evidence type="ECO:0000256" key="2">
    <source>
        <dbReference type="SAM" id="Phobius"/>
    </source>
</evidence>
<dbReference type="EMBL" id="CP036339">
    <property type="protein sequence ID" value="QDT72932.1"/>
    <property type="molecule type" value="Genomic_DNA"/>
</dbReference>
<gene>
    <name evidence="3" type="ORF">I41_21170</name>
</gene>
<proteinExistence type="predicted"/>
<dbReference type="OrthoDB" id="267874at2"/>
<keyword evidence="2" id="KW-0472">Membrane</keyword>
<evidence type="ECO:0008006" key="5">
    <source>
        <dbReference type="Google" id="ProtNLM"/>
    </source>
</evidence>
<sequence length="418" mass="44813">MTKRYNPGNRPLISRWVVGGAAVGWMTAAACGVWYEIGDRQRAHVAAALADRALTRSGRSLDAAIAELERLGAAGIEPLVGLAASQRSDVASAAQHAVGRMLTTWELEATESGDVKAFALRAVSLASALDARGDQFGAEGQRWANELARKLLVHSDQFSTSESWEILACCDHVLGRPLLPLKKTTIVAADLNDKPPGVAAPEPVSAPLPVQHDPPPDLPPSVRRTPRPLADITFVESPMPLAVVRRIPEHSHNGLRPPLRLPDDGASPPASATNVGPVIDVPSPQEVRLSARALRDFTDRSLVTKAAEGVGAEAIAARQALRERGFVDGVLEFIEQVESLAPPARRGAIERAAQLPPADARQVLRWFVADEDAEVRLQALTILATTGDPKLAELARERAVEDVDPRVAEFASKLIRSR</sequence>